<evidence type="ECO:0000313" key="9">
    <source>
        <dbReference type="EMBL" id="AND16051.1"/>
    </source>
</evidence>
<dbReference type="KEGG" id="rtn:A6122_0682"/>
<feature type="domain" description="DDE Tnp4" evidence="3">
    <location>
        <begin position="103"/>
        <end position="234"/>
    </location>
</feature>
<evidence type="ECO:0000313" key="18">
    <source>
        <dbReference type="EMBL" id="AND17211.1"/>
    </source>
</evidence>
<reference evidence="6 27" key="1">
    <citation type="submission" date="2016-05" db="EMBL/GenBank/DDBJ databases">
        <title>Complete genome sequence of Rathayibacter tritici NCPPB 1953.</title>
        <authorList>
            <person name="Park J."/>
            <person name="Lee H.-H."/>
            <person name="Lee S.-W."/>
            <person name="Seo Y.-S."/>
        </authorList>
    </citation>
    <scope>NUCLEOTIDE SEQUENCE [LARGE SCALE GENOMIC DNA]</scope>
    <source>
        <strain evidence="6 27">NCPPB 1953</strain>
    </source>
</reference>
<dbReference type="EMBL" id="CP015515">
    <property type="protein sequence ID" value="AND17218.1"/>
    <property type="molecule type" value="Genomic_DNA"/>
</dbReference>
<dbReference type="EMBL" id="CP015515">
    <property type="protein sequence ID" value="AND17181.1"/>
    <property type="molecule type" value="Genomic_DNA"/>
</dbReference>
<evidence type="ECO:0000313" key="27">
    <source>
        <dbReference type="Proteomes" id="UP000077071"/>
    </source>
</evidence>
<comment type="cofactor">
    <cofactor evidence="1">
        <name>a divalent metal cation</name>
        <dbReference type="ChEBI" id="CHEBI:60240"/>
    </cofactor>
</comment>
<dbReference type="EMBL" id="CP015515">
    <property type="protein sequence ID" value="AND17572.1"/>
    <property type="molecule type" value="Genomic_DNA"/>
</dbReference>
<dbReference type="GO" id="GO:0046872">
    <property type="term" value="F:metal ion binding"/>
    <property type="evidence" value="ECO:0007669"/>
    <property type="project" value="UniProtKB-KW"/>
</dbReference>
<evidence type="ECO:0000313" key="26">
    <source>
        <dbReference type="EMBL" id="AND17726.1"/>
    </source>
</evidence>
<dbReference type="KEGG" id="rtn:A6122_2091"/>
<evidence type="ECO:0000259" key="4">
    <source>
        <dbReference type="Pfam" id="PF13613"/>
    </source>
</evidence>
<dbReference type="KEGG" id="rtn:A6122_0898"/>
<evidence type="ECO:0000259" key="3">
    <source>
        <dbReference type="Pfam" id="PF13359"/>
    </source>
</evidence>
<dbReference type="Pfam" id="PF13613">
    <property type="entry name" value="HTH_Tnp_4"/>
    <property type="match status" value="1"/>
</dbReference>
<dbReference type="EMBL" id="CP015515">
    <property type="protein sequence ID" value="AND15231.1"/>
    <property type="molecule type" value="Genomic_DNA"/>
</dbReference>
<evidence type="ECO:0000313" key="6">
    <source>
        <dbReference type="EMBL" id="AND15389.1"/>
    </source>
</evidence>
<dbReference type="InterPro" id="IPR036388">
    <property type="entry name" value="WH-like_DNA-bd_sf"/>
</dbReference>
<dbReference type="KEGG" id="rtn:A6122_2057"/>
<evidence type="ECO:0000313" key="14">
    <source>
        <dbReference type="EMBL" id="AND17188.1"/>
    </source>
</evidence>
<evidence type="ECO:0000313" key="5">
    <source>
        <dbReference type="EMBL" id="AND15231.1"/>
    </source>
</evidence>
<evidence type="ECO:0000313" key="22">
    <source>
        <dbReference type="EMBL" id="AND17332.1"/>
    </source>
</evidence>
<dbReference type="EMBL" id="CP015515">
    <property type="protein sequence ID" value="AND17172.1"/>
    <property type="molecule type" value="Genomic_DNA"/>
</dbReference>
<sequence>MRTQSTTGMTAEHYAILAERIENEFMWRRRRGRPRRLSLEGALRVTLLYYRQNVTEQLIADVVGVSQSTVSRTIASVEAMLNVVIDDEQPDVEAALRGTTAVIDGTLLPCWSWSDAPELYSGKHMTTGHNCQVLADLSGRLIHISDPIAGKHHDAHAFRETGLADTVNLSNTLADKGYQGTGMVTPIKKRPSEEHLPNYAKHHNRFVNTHRYVIERTIASIKTWRIFHTDYRRPLRTFRDAFNAVRGLIFFTRQKTNFA</sequence>
<evidence type="ECO:0000256" key="2">
    <source>
        <dbReference type="ARBA" id="ARBA00022723"/>
    </source>
</evidence>
<dbReference type="KEGG" id="rtn:A6122_1187"/>
<dbReference type="KEGG" id="rtn:A6122_2456"/>
<dbReference type="EMBL" id="CP015515">
    <property type="protein sequence ID" value="AND17213.1"/>
    <property type="molecule type" value="Genomic_DNA"/>
</dbReference>
<dbReference type="EMBL" id="CP015515">
    <property type="protein sequence ID" value="AND17365.1"/>
    <property type="molecule type" value="Genomic_DNA"/>
</dbReference>
<evidence type="ECO:0000313" key="15">
    <source>
        <dbReference type="EMBL" id="AND17191.1"/>
    </source>
</evidence>
<dbReference type="KEGG" id="rtn:A6122_2048"/>
<dbReference type="EMBL" id="CP015515">
    <property type="protein sequence ID" value="AND17198.1"/>
    <property type="molecule type" value="Genomic_DNA"/>
</dbReference>
<dbReference type="KEGG" id="rtn:A6122_2089"/>
<dbReference type="EMBL" id="CP015515">
    <property type="protein sequence ID" value="AND17197.1"/>
    <property type="molecule type" value="Genomic_DNA"/>
</dbReference>
<dbReference type="KEGG" id="rtn:A6122_2094"/>
<dbReference type="EMBL" id="CP015515">
    <property type="protein sequence ID" value="AND17188.1"/>
    <property type="molecule type" value="Genomic_DNA"/>
</dbReference>
<accession>A0A160KQE5</accession>
<evidence type="ECO:0000313" key="8">
    <source>
        <dbReference type="EMBL" id="AND15837.1"/>
    </source>
</evidence>
<evidence type="ECO:0000313" key="10">
    <source>
        <dbReference type="EMBL" id="AND16334.1"/>
    </source>
</evidence>
<dbReference type="KEGG" id="rtn:A6122_0325"/>
<dbReference type="KEGG" id="rtn:A6122_2241"/>
<dbReference type="KEGG" id="rtn:A6122_2073"/>
<name>A0A160KQE5_9MICO</name>
<gene>
    <name evidence="5" type="ORF">A6122_0062</name>
    <name evidence="6" type="ORF">A6122_0225</name>
    <name evidence="7" type="ORF">A6122_0325</name>
    <name evidence="8" type="ORF">A6122_0682</name>
    <name evidence="9" type="ORF">A6122_0898</name>
    <name evidence="10" type="ORF">A6122_1187</name>
    <name evidence="11" type="ORF">A6122_1605</name>
    <name evidence="12" type="ORF">A6122_2048</name>
    <name evidence="13" type="ORF">A6122_2057</name>
    <name evidence="14" type="ORF">A6122_2064</name>
    <name evidence="15" type="ORF">A6122_2067</name>
    <name evidence="16" type="ORF">A6122_2073</name>
    <name evidence="17" type="ORF">A6122_2074</name>
    <name evidence="18" type="ORF">A6122_2087</name>
    <name evidence="19" type="ORF">A6122_2089</name>
    <name evidence="20" type="ORF">A6122_2091</name>
    <name evidence="21" type="ORF">A6122_2094</name>
    <name evidence="22" type="ORF">A6122_2209</name>
    <name evidence="23" type="ORF">A6122_2241</name>
    <name evidence="24" type="ORF">A6122_2242</name>
    <name evidence="25" type="ORF">A6122_2456</name>
    <name evidence="26" type="ORF">A6122_2612</name>
</gene>
<dbReference type="KEGG" id="rtn:A6122_1605"/>
<dbReference type="EMBL" id="CP015515">
    <property type="protein sequence ID" value="AND17332.1"/>
    <property type="molecule type" value="Genomic_DNA"/>
</dbReference>
<dbReference type="InterPro" id="IPR027806">
    <property type="entry name" value="HARBI1_dom"/>
</dbReference>
<dbReference type="EMBL" id="CP015515">
    <property type="protein sequence ID" value="AND17215.1"/>
    <property type="molecule type" value="Genomic_DNA"/>
</dbReference>
<dbReference type="EMBL" id="CP015515">
    <property type="protein sequence ID" value="AND15485.1"/>
    <property type="molecule type" value="Genomic_DNA"/>
</dbReference>
<dbReference type="AlphaFoldDB" id="A0A160KQE5"/>
<dbReference type="EMBL" id="CP015515">
    <property type="protein sequence ID" value="AND15837.1"/>
    <property type="molecule type" value="Genomic_DNA"/>
</dbReference>
<dbReference type="Gene3D" id="1.10.10.10">
    <property type="entry name" value="Winged helix-like DNA-binding domain superfamily/Winged helix DNA-binding domain"/>
    <property type="match status" value="1"/>
</dbReference>
<dbReference type="KEGG" id="rtn:A6122_0225"/>
<dbReference type="KEGG" id="rtn:A6122_2064"/>
<dbReference type="KEGG" id="rtn:A6122_2612"/>
<dbReference type="InterPro" id="IPR027805">
    <property type="entry name" value="Transposase_HTH_dom"/>
</dbReference>
<organism evidence="6 27">
    <name type="scientific">Rathayibacter tritici</name>
    <dbReference type="NCBI Taxonomy" id="33888"/>
    <lineage>
        <taxon>Bacteria</taxon>
        <taxon>Bacillati</taxon>
        <taxon>Actinomycetota</taxon>
        <taxon>Actinomycetes</taxon>
        <taxon>Micrococcales</taxon>
        <taxon>Microbacteriaceae</taxon>
        <taxon>Rathayibacter</taxon>
    </lineage>
</organism>
<evidence type="ECO:0000313" key="16">
    <source>
        <dbReference type="EMBL" id="AND17197.1"/>
    </source>
</evidence>
<evidence type="ECO:0000313" key="24">
    <source>
        <dbReference type="EMBL" id="AND17365.1"/>
    </source>
</evidence>
<evidence type="ECO:0000313" key="12">
    <source>
        <dbReference type="EMBL" id="AND17172.1"/>
    </source>
</evidence>
<dbReference type="KEGG" id="rtn:A6122_0062"/>
<evidence type="ECO:0000313" key="20">
    <source>
        <dbReference type="EMBL" id="AND17215.1"/>
    </source>
</evidence>
<dbReference type="EMBL" id="CP015515">
    <property type="protein sequence ID" value="AND16740.1"/>
    <property type="molecule type" value="Genomic_DNA"/>
</dbReference>
<dbReference type="EMBL" id="CP015515">
    <property type="protein sequence ID" value="AND17726.1"/>
    <property type="molecule type" value="Genomic_DNA"/>
</dbReference>
<proteinExistence type="predicted"/>
<dbReference type="Proteomes" id="UP000077071">
    <property type="component" value="Chromosome"/>
</dbReference>
<evidence type="ECO:0000313" key="17">
    <source>
        <dbReference type="EMBL" id="AND17198.1"/>
    </source>
</evidence>
<feature type="domain" description="Transposase Helix-turn-helix" evidence="4">
    <location>
        <begin position="35"/>
        <end position="81"/>
    </location>
</feature>
<dbReference type="KEGG" id="rtn:A6122_2087"/>
<protein>
    <submittedName>
        <fullName evidence="6">Transposase, IS4 family</fullName>
    </submittedName>
</protein>
<evidence type="ECO:0000313" key="11">
    <source>
        <dbReference type="EMBL" id="AND16740.1"/>
    </source>
</evidence>
<evidence type="ECO:0000313" key="19">
    <source>
        <dbReference type="EMBL" id="AND17213.1"/>
    </source>
</evidence>
<keyword evidence="2" id="KW-0479">Metal-binding</keyword>
<dbReference type="EMBL" id="CP015515">
    <property type="protein sequence ID" value="AND17191.1"/>
    <property type="molecule type" value="Genomic_DNA"/>
</dbReference>
<dbReference type="PATRIC" id="fig|33888.3.peg.1308"/>
<dbReference type="EMBL" id="CP015515">
    <property type="protein sequence ID" value="AND15389.1"/>
    <property type="molecule type" value="Genomic_DNA"/>
</dbReference>
<evidence type="ECO:0000313" key="21">
    <source>
        <dbReference type="EMBL" id="AND17218.1"/>
    </source>
</evidence>
<evidence type="ECO:0000313" key="25">
    <source>
        <dbReference type="EMBL" id="AND17572.1"/>
    </source>
</evidence>
<dbReference type="Pfam" id="PF13359">
    <property type="entry name" value="DDE_Tnp_4"/>
    <property type="match status" value="1"/>
</dbReference>
<dbReference type="KEGG" id="rtn:A6122_2209"/>
<evidence type="ECO:0000313" key="13">
    <source>
        <dbReference type="EMBL" id="AND17181.1"/>
    </source>
</evidence>
<dbReference type="EMBL" id="CP015515">
    <property type="protein sequence ID" value="AND17364.1"/>
    <property type="molecule type" value="Genomic_DNA"/>
</dbReference>
<dbReference type="EMBL" id="CP015515">
    <property type="protein sequence ID" value="AND16051.1"/>
    <property type="molecule type" value="Genomic_DNA"/>
</dbReference>
<dbReference type="EMBL" id="CP015515">
    <property type="protein sequence ID" value="AND16334.1"/>
    <property type="molecule type" value="Genomic_DNA"/>
</dbReference>
<dbReference type="EMBL" id="CP015515">
    <property type="protein sequence ID" value="AND17211.1"/>
    <property type="molecule type" value="Genomic_DNA"/>
</dbReference>
<dbReference type="KEGG" id="rtn:A6122_2074"/>
<dbReference type="KEGG" id="rtn:A6122_2067"/>
<evidence type="ECO:0000313" key="23">
    <source>
        <dbReference type="EMBL" id="AND17364.1"/>
    </source>
</evidence>
<dbReference type="KEGG" id="rtn:A6122_2242"/>
<keyword evidence="27" id="KW-1185">Reference proteome</keyword>
<dbReference type="STRING" id="33888.A6122_0062"/>
<evidence type="ECO:0000313" key="7">
    <source>
        <dbReference type="EMBL" id="AND15485.1"/>
    </source>
</evidence>
<evidence type="ECO:0000256" key="1">
    <source>
        <dbReference type="ARBA" id="ARBA00001968"/>
    </source>
</evidence>